<accession>A0A840B0D5</accession>
<evidence type="ECO:0000313" key="1">
    <source>
        <dbReference type="EMBL" id="MBB3943818.1"/>
    </source>
</evidence>
<proteinExistence type="predicted"/>
<organism evidence="1 2">
    <name type="scientific">Sphingorhabdus rigui</name>
    <dbReference type="NCBI Taxonomy" id="1282858"/>
    <lineage>
        <taxon>Bacteria</taxon>
        <taxon>Pseudomonadati</taxon>
        <taxon>Pseudomonadota</taxon>
        <taxon>Alphaproteobacteria</taxon>
        <taxon>Sphingomonadales</taxon>
        <taxon>Sphingomonadaceae</taxon>
        <taxon>Sphingorhabdus</taxon>
    </lineage>
</organism>
<reference evidence="1 2" key="1">
    <citation type="submission" date="2020-08" db="EMBL/GenBank/DDBJ databases">
        <title>Genomic Encyclopedia of Type Strains, Phase IV (KMG-IV): sequencing the most valuable type-strain genomes for metagenomic binning, comparative biology and taxonomic classification.</title>
        <authorList>
            <person name="Goeker M."/>
        </authorList>
    </citation>
    <scope>NUCLEOTIDE SEQUENCE [LARGE SCALE GENOMIC DNA]</scope>
    <source>
        <strain evidence="1 2">DSM 29050</strain>
    </source>
</reference>
<comment type="caution">
    <text evidence="1">The sequence shown here is derived from an EMBL/GenBank/DDBJ whole genome shotgun (WGS) entry which is preliminary data.</text>
</comment>
<gene>
    <name evidence="1" type="ORF">GGR91_002082</name>
</gene>
<protein>
    <submittedName>
        <fullName evidence="1">Uncharacterized protein</fullName>
    </submittedName>
</protein>
<keyword evidence="2" id="KW-1185">Reference proteome</keyword>
<evidence type="ECO:0000313" key="2">
    <source>
        <dbReference type="Proteomes" id="UP000581447"/>
    </source>
</evidence>
<dbReference type="AlphaFoldDB" id="A0A840B0D5"/>
<dbReference type="EMBL" id="JACIEA010000003">
    <property type="protein sequence ID" value="MBB3943818.1"/>
    <property type="molecule type" value="Genomic_DNA"/>
</dbReference>
<name>A0A840B0D5_9SPHN</name>
<dbReference type="RefSeq" id="WP_183942121.1">
    <property type="nucleotide sequence ID" value="NZ_BAABBG010000022.1"/>
</dbReference>
<sequence>MWEEDNDDEDPCGCPFCGNFGCEHLLISIDETFRSADGGPLAEAFNTHWGNLTEAGGDDFDEHEPWLDLVSQCEDYGCRDSYYRDSGPMTATNTIDLYCASKEEVSRSIKKLNNLWIEMS</sequence>
<dbReference type="Proteomes" id="UP000581447">
    <property type="component" value="Unassembled WGS sequence"/>
</dbReference>